<feature type="region of interest" description="Disordered" evidence="1">
    <location>
        <begin position="115"/>
        <end position="134"/>
    </location>
</feature>
<dbReference type="RefSeq" id="WP_113657309.1">
    <property type="nucleotide sequence ID" value="NZ_KZ845663.1"/>
</dbReference>
<dbReference type="Proteomes" id="UP000251213">
    <property type="component" value="Unassembled WGS sequence"/>
</dbReference>
<dbReference type="Gene3D" id="3.40.1350.10">
    <property type="match status" value="1"/>
</dbReference>
<dbReference type="InterPro" id="IPR011856">
    <property type="entry name" value="tRNA_endonuc-like_dom_sf"/>
</dbReference>
<dbReference type="Pfam" id="PF04471">
    <property type="entry name" value="Mrr_cat"/>
    <property type="match status" value="1"/>
</dbReference>
<evidence type="ECO:0000313" key="4">
    <source>
        <dbReference type="EMBL" id="RAL26704.1"/>
    </source>
</evidence>
<reference evidence="4 5" key="2">
    <citation type="submission" date="2018-06" db="EMBL/GenBank/DDBJ databases">
        <authorList>
            <person name="Zhirakovskaya E."/>
        </authorList>
    </citation>
    <scope>NUCLEOTIDE SEQUENCE [LARGE SCALE GENOMIC DNA]</scope>
    <source>
        <strain evidence="4 5">FBKL4.011</strain>
    </source>
</reference>
<keyword evidence="4" id="KW-0540">Nuclease</keyword>
<dbReference type="PANTHER" id="PTHR30015">
    <property type="entry name" value="MRR RESTRICTION SYSTEM PROTEIN"/>
    <property type="match status" value="1"/>
</dbReference>
<dbReference type="PANTHER" id="PTHR30015:SF7">
    <property type="entry name" value="TYPE IV METHYL-DIRECTED RESTRICTION ENZYME ECOKMRR"/>
    <property type="match status" value="1"/>
</dbReference>
<dbReference type="AlphaFoldDB" id="A0A364K8U3"/>
<sequence length="301" mass="33768">MIPEYQKFMLPVLKALADKKECPLHEVRDRIAEELQIPSQLRNKLVPSGKQSIYNNRVSWAVFYLKKANLIESPKRGILKITAKGTRVLKKNPTEITLQFLSRYKSFRTYMEQVGEQTSSQVSEETSTTTPEEMLSESYKQVCKQLAEEVLEQVMKCSPAAFEQLVVDLLLAMGYGGSQQDAGQVVGGTGDGGIDGVIKEDRLGLRQIYIQAKRWEKPVGSPEVNRFCGALSTKNADRGVLITTSNFTSSALRAAKQSSYHIVLIDGQELANLMLDYNVGVVDAKHFVLKRINHDYFEQLT</sequence>
<feature type="domain" description="Restriction endonuclease type IV Mrr" evidence="2">
    <location>
        <begin position="156"/>
        <end position="274"/>
    </location>
</feature>
<dbReference type="GO" id="GO:0009307">
    <property type="term" value="P:DNA restriction-modification system"/>
    <property type="evidence" value="ECO:0007669"/>
    <property type="project" value="InterPro"/>
</dbReference>
<dbReference type="GO" id="GO:0015666">
    <property type="term" value="F:restriction endodeoxyribonuclease activity"/>
    <property type="evidence" value="ECO:0007669"/>
    <property type="project" value="TreeGrafter"/>
</dbReference>
<protein>
    <submittedName>
        <fullName evidence="4">Restriction endonuclease</fullName>
    </submittedName>
</protein>
<dbReference type="InterPro" id="IPR011335">
    <property type="entry name" value="Restrct_endonuc-II-like"/>
</dbReference>
<dbReference type="SUPFAM" id="SSF52980">
    <property type="entry name" value="Restriction endonuclease-like"/>
    <property type="match status" value="1"/>
</dbReference>
<keyword evidence="4" id="KW-0378">Hydrolase</keyword>
<proteinExistence type="predicted"/>
<reference evidence="4 5" key="1">
    <citation type="submission" date="2018-06" db="EMBL/GenBank/DDBJ databases">
        <title>Thermoflavimicrobium daqus sp. nov., a thermophilic microbe isolated from Moutai-flavour Daqu.</title>
        <authorList>
            <person name="Wang X."/>
            <person name="Zhou H."/>
        </authorList>
    </citation>
    <scope>NUCLEOTIDE SEQUENCE [LARGE SCALE GENOMIC DNA]</scope>
    <source>
        <strain evidence="4 5">FBKL4.011</strain>
    </source>
</reference>
<feature type="domain" description="Restriction system protein Mrr-like N-terminal" evidence="3">
    <location>
        <begin position="5"/>
        <end position="90"/>
    </location>
</feature>
<dbReference type="InterPro" id="IPR052906">
    <property type="entry name" value="Type_IV_Methyl-Rstrct_Enzyme"/>
</dbReference>
<dbReference type="OrthoDB" id="9803736at2"/>
<dbReference type="InterPro" id="IPR007560">
    <property type="entry name" value="Restrct_endonuc_IV_Mrr"/>
</dbReference>
<keyword evidence="5" id="KW-1185">Reference proteome</keyword>
<keyword evidence="4" id="KW-0255">Endonuclease</keyword>
<organism evidence="4 5">
    <name type="scientific">Thermoflavimicrobium daqui</name>
    <dbReference type="NCBI Taxonomy" id="2137476"/>
    <lineage>
        <taxon>Bacteria</taxon>
        <taxon>Bacillati</taxon>
        <taxon>Bacillota</taxon>
        <taxon>Bacilli</taxon>
        <taxon>Bacillales</taxon>
        <taxon>Thermoactinomycetaceae</taxon>
        <taxon>Thermoflavimicrobium</taxon>
    </lineage>
</organism>
<name>A0A364K8U3_9BACL</name>
<evidence type="ECO:0000313" key="5">
    <source>
        <dbReference type="Proteomes" id="UP000251213"/>
    </source>
</evidence>
<evidence type="ECO:0000259" key="3">
    <source>
        <dbReference type="Pfam" id="PF14338"/>
    </source>
</evidence>
<dbReference type="EMBL" id="QJKK01000001">
    <property type="protein sequence ID" value="RAL26704.1"/>
    <property type="molecule type" value="Genomic_DNA"/>
</dbReference>
<dbReference type="InterPro" id="IPR025745">
    <property type="entry name" value="Mrr-like_N_dom"/>
</dbReference>
<gene>
    <name evidence="4" type="ORF">DL897_01240</name>
</gene>
<evidence type="ECO:0000259" key="2">
    <source>
        <dbReference type="Pfam" id="PF04471"/>
    </source>
</evidence>
<dbReference type="Pfam" id="PF14338">
    <property type="entry name" value="Mrr_N"/>
    <property type="match status" value="1"/>
</dbReference>
<comment type="caution">
    <text evidence="4">The sequence shown here is derived from an EMBL/GenBank/DDBJ whole genome shotgun (WGS) entry which is preliminary data.</text>
</comment>
<dbReference type="GO" id="GO:0003677">
    <property type="term" value="F:DNA binding"/>
    <property type="evidence" value="ECO:0007669"/>
    <property type="project" value="InterPro"/>
</dbReference>
<feature type="compositionally biased region" description="Low complexity" evidence="1">
    <location>
        <begin position="116"/>
        <end position="134"/>
    </location>
</feature>
<accession>A0A364K8U3</accession>
<evidence type="ECO:0000256" key="1">
    <source>
        <dbReference type="SAM" id="MobiDB-lite"/>
    </source>
</evidence>